<keyword evidence="3" id="KW-1185">Reference proteome</keyword>
<evidence type="ECO:0000313" key="3">
    <source>
        <dbReference type="Proteomes" id="UP001324427"/>
    </source>
</evidence>
<feature type="compositionally biased region" description="Basic residues" evidence="1">
    <location>
        <begin position="93"/>
        <end position="102"/>
    </location>
</feature>
<reference evidence="2 3" key="1">
    <citation type="submission" date="2021-11" db="EMBL/GenBank/DDBJ databases">
        <title>Black yeast isolated from Biological Soil Crust.</title>
        <authorList>
            <person name="Kurbessoian T."/>
        </authorList>
    </citation>
    <scope>NUCLEOTIDE SEQUENCE [LARGE SCALE GENOMIC DNA]</scope>
    <source>
        <strain evidence="2 3">CCFEE 5522</strain>
    </source>
</reference>
<evidence type="ECO:0000256" key="1">
    <source>
        <dbReference type="SAM" id="MobiDB-lite"/>
    </source>
</evidence>
<gene>
    <name evidence="2" type="ORF">LTR36_008076</name>
</gene>
<proteinExistence type="predicted"/>
<evidence type="ECO:0000313" key="2">
    <source>
        <dbReference type="EMBL" id="KAK4541318.1"/>
    </source>
</evidence>
<dbReference type="Proteomes" id="UP001324427">
    <property type="component" value="Unassembled WGS sequence"/>
</dbReference>
<name>A0AAV9J8X5_9PEZI</name>
<dbReference type="EMBL" id="JAVFHQ010000054">
    <property type="protein sequence ID" value="KAK4541318.1"/>
    <property type="molecule type" value="Genomic_DNA"/>
</dbReference>
<comment type="caution">
    <text evidence="2">The sequence shown here is derived from an EMBL/GenBank/DDBJ whole genome shotgun (WGS) entry which is preliminary data.</text>
</comment>
<accession>A0AAV9J8X5</accession>
<feature type="region of interest" description="Disordered" evidence="1">
    <location>
        <begin position="63"/>
        <end position="102"/>
    </location>
</feature>
<feature type="compositionally biased region" description="Basic and acidic residues" evidence="1">
    <location>
        <begin position="29"/>
        <end position="48"/>
    </location>
</feature>
<sequence length="102" mass="11570">MSTNGNAEPTSAQLRDFFNSMKQLIESLTPRRDSAQDQRHAPGPDCRRFCGHHRTTRPHIVYGDVKYHGPGRQYGDGWEMEDDGYDYPASSPRKSRRSGNGT</sequence>
<dbReference type="AlphaFoldDB" id="A0AAV9J8X5"/>
<feature type="region of interest" description="Disordered" evidence="1">
    <location>
        <begin position="26"/>
        <end position="50"/>
    </location>
</feature>
<organism evidence="2 3">
    <name type="scientific">Oleoguttula mirabilis</name>
    <dbReference type="NCBI Taxonomy" id="1507867"/>
    <lineage>
        <taxon>Eukaryota</taxon>
        <taxon>Fungi</taxon>
        <taxon>Dikarya</taxon>
        <taxon>Ascomycota</taxon>
        <taxon>Pezizomycotina</taxon>
        <taxon>Dothideomycetes</taxon>
        <taxon>Dothideomycetidae</taxon>
        <taxon>Mycosphaerellales</taxon>
        <taxon>Teratosphaeriaceae</taxon>
        <taxon>Oleoguttula</taxon>
    </lineage>
</organism>
<protein>
    <submittedName>
        <fullName evidence="2">Uncharacterized protein</fullName>
    </submittedName>
</protein>